<evidence type="ECO:0000313" key="1">
    <source>
        <dbReference type="EMBL" id="AQK96107.1"/>
    </source>
</evidence>
<dbReference type="EMBL" id="CM000784">
    <property type="protein sequence ID" value="AQK96107.1"/>
    <property type="molecule type" value="Genomic_DNA"/>
</dbReference>
<organism evidence="1">
    <name type="scientific">Zea mays</name>
    <name type="common">Maize</name>
    <dbReference type="NCBI Taxonomy" id="4577"/>
    <lineage>
        <taxon>Eukaryota</taxon>
        <taxon>Viridiplantae</taxon>
        <taxon>Streptophyta</taxon>
        <taxon>Embryophyta</taxon>
        <taxon>Tracheophyta</taxon>
        <taxon>Spermatophyta</taxon>
        <taxon>Magnoliopsida</taxon>
        <taxon>Liliopsida</taxon>
        <taxon>Poales</taxon>
        <taxon>Poaceae</taxon>
        <taxon>PACMAD clade</taxon>
        <taxon>Panicoideae</taxon>
        <taxon>Andropogonodae</taxon>
        <taxon>Andropogoneae</taxon>
        <taxon>Tripsacinae</taxon>
        <taxon>Zea</taxon>
    </lineage>
</organism>
<protein>
    <submittedName>
        <fullName evidence="1">Uncharacterized protein</fullName>
    </submittedName>
</protein>
<reference evidence="1" key="1">
    <citation type="submission" date="2015-12" db="EMBL/GenBank/DDBJ databases">
        <title>Update maize B73 reference genome by single molecule sequencing technologies.</title>
        <authorList>
            <consortium name="Maize Genome Sequencing Project"/>
            <person name="Ware D."/>
        </authorList>
    </citation>
    <scope>NUCLEOTIDE SEQUENCE</scope>
    <source>
        <tissue evidence="1">Seedling</tissue>
    </source>
</reference>
<sequence length="130" mass="14300">MIDGLGTIQNFITLHGLKHYRRDWFPGRLCPGPWDALIVAACLIVYLHGTVRAGMRGCRPGLKSARSPACAGKRGTREPGAQGAPVTNHAICYAGFNQLYFGRPACLFAYLYLVRFRFSTTPLAAQKDLD</sequence>
<proteinExistence type="predicted"/>
<gene>
    <name evidence="1" type="ORF">ZEAMMB73_Zm00001d011178</name>
</gene>
<name>A0A1D6FXN1_MAIZE</name>
<dbReference type="AlphaFoldDB" id="A0A1D6FXN1"/>
<accession>A0A1D6FXN1</accession>